<keyword evidence="1" id="KW-0472">Membrane</keyword>
<comment type="caution">
    <text evidence="2">The sequence shown here is derived from an EMBL/GenBank/DDBJ whole genome shotgun (WGS) entry which is preliminary data.</text>
</comment>
<dbReference type="RefSeq" id="WP_146851425.1">
    <property type="nucleotide sequence ID" value="NZ_BKAG01000022.1"/>
</dbReference>
<proteinExistence type="predicted"/>
<evidence type="ECO:0000313" key="2">
    <source>
        <dbReference type="EMBL" id="GEP43862.1"/>
    </source>
</evidence>
<name>A0A512MAV1_9BACT</name>
<accession>A0A512MAV1</accession>
<protein>
    <submittedName>
        <fullName evidence="2">Uncharacterized protein</fullName>
    </submittedName>
</protein>
<keyword evidence="3" id="KW-1185">Reference proteome</keyword>
<keyword evidence="1" id="KW-1133">Transmembrane helix</keyword>
<gene>
    <name evidence="2" type="ORF">BGE01nite_31530</name>
</gene>
<reference evidence="2 3" key="1">
    <citation type="submission" date="2019-07" db="EMBL/GenBank/DDBJ databases">
        <title>Whole genome shotgun sequence of Brevifollis gellanilyticus NBRC 108608.</title>
        <authorList>
            <person name="Hosoyama A."/>
            <person name="Uohara A."/>
            <person name="Ohji S."/>
            <person name="Ichikawa N."/>
        </authorList>
    </citation>
    <scope>NUCLEOTIDE SEQUENCE [LARGE SCALE GENOMIC DNA]</scope>
    <source>
        <strain evidence="2 3">NBRC 108608</strain>
    </source>
</reference>
<keyword evidence="1" id="KW-0812">Transmembrane</keyword>
<dbReference type="Proteomes" id="UP000321577">
    <property type="component" value="Unassembled WGS sequence"/>
</dbReference>
<organism evidence="2 3">
    <name type="scientific">Brevifollis gellanilyticus</name>
    <dbReference type="NCBI Taxonomy" id="748831"/>
    <lineage>
        <taxon>Bacteria</taxon>
        <taxon>Pseudomonadati</taxon>
        <taxon>Verrucomicrobiota</taxon>
        <taxon>Verrucomicrobiia</taxon>
        <taxon>Verrucomicrobiales</taxon>
        <taxon>Verrucomicrobiaceae</taxon>
    </lineage>
</organism>
<feature type="transmembrane region" description="Helical" evidence="1">
    <location>
        <begin position="70"/>
        <end position="90"/>
    </location>
</feature>
<sequence length="92" mass="10369">MNSFRTSRPALALMALPAVYLFLAVCVSATLGLVALSVLWFFPWVLAINTVVACWMYIVKPTTERLELPFAVSLLVMLGAFYLAWMLPLMRR</sequence>
<dbReference type="EMBL" id="BKAG01000022">
    <property type="protein sequence ID" value="GEP43862.1"/>
    <property type="molecule type" value="Genomic_DNA"/>
</dbReference>
<evidence type="ECO:0000256" key="1">
    <source>
        <dbReference type="SAM" id="Phobius"/>
    </source>
</evidence>
<evidence type="ECO:0000313" key="3">
    <source>
        <dbReference type="Proteomes" id="UP000321577"/>
    </source>
</evidence>
<dbReference type="AlphaFoldDB" id="A0A512MAV1"/>
<feature type="transmembrane region" description="Helical" evidence="1">
    <location>
        <begin position="38"/>
        <end position="58"/>
    </location>
</feature>